<dbReference type="EMBL" id="CM020620">
    <property type="protein sequence ID" value="KAK1869584.1"/>
    <property type="molecule type" value="Genomic_DNA"/>
</dbReference>
<evidence type="ECO:0000313" key="2">
    <source>
        <dbReference type="Proteomes" id="UP000798662"/>
    </source>
</evidence>
<accession>A0ACC3CH03</accession>
<proteinExistence type="predicted"/>
<sequence>MAAAVAVDPATAMAPTSPAVPGRGSTDADALFARLSTTSLDEEMARTLTGDVESLQRTADRQMTKLTTLNSSLNKKLRKLEADAAHLGGENANLRRAYINLLAELRAAQAAAAELAAKEAELATATSNYDGARRTVKELKARLKRNIADGKALQTEKESVEAQLAELNAANEVKTREAGEELMAAAAARTVLERDLEAAKTEATERSVALETTAEEKARLEGEVASLNEQISGLNASLEEARRNAEEAQLAKQDAEAKLSAAEGRVDEVEESLKGKEEVSRSLASTSADKSGLEAELARLRQEMQDMKDAHESAMLALVTAKEDEKAQLLAVLERDVTGAIDKQKGEVDESRRMSVARLSSGEPPAAVAASSAARSADAEPEGGAFQSGAGPRMSMASSAGQSDYTEGTYEEEPASMPMGADTIDDSEGATTPRTSTTAPAMVPVAADGGAVASRDIASDDGEVGATAAPDAATTDDLAAVEAELAEEGVRTAAQAEAEMTAEAALQAVSSEPVIAPVTGVQISGEQPGSPASVVIVSPEEAAAKGTTRGIDDAADVIAAKKKKEAEAVKAADKGATKGGARTSAGTDKTKMTSDASTAQGAKEGSSGGRITGFFKSCGCFSSE</sequence>
<keyword evidence="2" id="KW-1185">Reference proteome</keyword>
<name>A0ACC3CH03_PYRYE</name>
<organism evidence="1 2">
    <name type="scientific">Pyropia yezoensis</name>
    <name type="common">Susabi-nori</name>
    <name type="synonym">Porphyra yezoensis</name>
    <dbReference type="NCBI Taxonomy" id="2788"/>
    <lineage>
        <taxon>Eukaryota</taxon>
        <taxon>Rhodophyta</taxon>
        <taxon>Bangiophyceae</taxon>
        <taxon>Bangiales</taxon>
        <taxon>Bangiaceae</taxon>
        <taxon>Pyropia</taxon>
    </lineage>
</organism>
<dbReference type="Proteomes" id="UP000798662">
    <property type="component" value="Chromosome 3"/>
</dbReference>
<evidence type="ECO:0000313" key="1">
    <source>
        <dbReference type="EMBL" id="KAK1869584.1"/>
    </source>
</evidence>
<comment type="caution">
    <text evidence="1">The sequence shown here is derived from an EMBL/GenBank/DDBJ whole genome shotgun (WGS) entry which is preliminary data.</text>
</comment>
<reference evidence="1" key="1">
    <citation type="submission" date="2019-11" db="EMBL/GenBank/DDBJ databases">
        <title>Nori genome reveals adaptations in red seaweeds to the harsh intertidal environment.</title>
        <authorList>
            <person name="Wang D."/>
            <person name="Mao Y."/>
        </authorList>
    </citation>
    <scope>NUCLEOTIDE SEQUENCE</scope>
    <source>
        <tissue evidence="1">Gametophyte</tissue>
    </source>
</reference>
<gene>
    <name evidence="1" type="ORF">I4F81_012058</name>
</gene>
<protein>
    <submittedName>
        <fullName evidence="1">Uncharacterized protein</fullName>
    </submittedName>
</protein>